<dbReference type="EMBL" id="VFPO01000001">
    <property type="protein sequence ID" value="TQM71508.1"/>
    <property type="molecule type" value="Genomic_DNA"/>
</dbReference>
<keyword evidence="4" id="KW-1185">Reference proteome</keyword>
<feature type="domain" description="DUF5753" evidence="2">
    <location>
        <begin position="58"/>
        <end position="180"/>
    </location>
</feature>
<protein>
    <recommendedName>
        <fullName evidence="2">DUF5753 domain-containing protein</fullName>
    </recommendedName>
</protein>
<dbReference type="AlphaFoldDB" id="A0A543ILU2"/>
<name>A0A543ILU2_9ACTN</name>
<dbReference type="Proteomes" id="UP000316706">
    <property type="component" value="Unassembled WGS sequence"/>
</dbReference>
<dbReference type="Pfam" id="PF19054">
    <property type="entry name" value="DUF5753"/>
    <property type="match status" value="1"/>
</dbReference>
<reference evidence="3 4" key="1">
    <citation type="submission" date="2019-06" db="EMBL/GenBank/DDBJ databases">
        <title>Sequencing the genomes of 1000 actinobacteria strains.</title>
        <authorList>
            <person name="Klenk H.-P."/>
        </authorList>
    </citation>
    <scope>NUCLEOTIDE SEQUENCE [LARGE SCALE GENOMIC DNA]</scope>
    <source>
        <strain evidence="3 4">DSM 45043</strain>
    </source>
</reference>
<gene>
    <name evidence="3" type="ORF">FHX41_5277</name>
</gene>
<proteinExistence type="predicted"/>
<dbReference type="InterPro" id="IPR043917">
    <property type="entry name" value="DUF5753"/>
</dbReference>
<accession>A0A543ILU2</accession>
<organism evidence="3 4">
    <name type="scientific">Actinomadura hallensis</name>
    <dbReference type="NCBI Taxonomy" id="337895"/>
    <lineage>
        <taxon>Bacteria</taxon>
        <taxon>Bacillati</taxon>
        <taxon>Actinomycetota</taxon>
        <taxon>Actinomycetes</taxon>
        <taxon>Streptosporangiales</taxon>
        <taxon>Thermomonosporaceae</taxon>
        <taxon>Actinomadura</taxon>
    </lineage>
</organism>
<evidence type="ECO:0000259" key="2">
    <source>
        <dbReference type="Pfam" id="PF19054"/>
    </source>
</evidence>
<evidence type="ECO:0000313" key="3">
    <source>
        <dbReference type="EMBL" id="TQM71508.1"/>
    </source>
</evidence>
<feature type="region of interest" description="Disordered" evidence="1">
    <location>
        <begin position="23"/>
        <end position="49"/>
    </location>
</feature>
<evidence type="ECO:0000256" key="1">
    <source>
        <dbReference type="SAM" id="MobiDB-lite"/>
    </source>
</evidence>
<evidence type="ECO:0000313" key="4">
    <source>
        <dbReference type="Proteomes" id="UP000316706"/>
    </source>
</evidence>
<comment type="caution">
    <text evidence="3">The sequence shown here is derived from an EMBL/GenBank/DDBJ whole genome shotgun (WGS) entry which is preliminary data.</text>
</comment>
<sequence>MRARKNGRLGEWVASLHDPKAGVEPTRFPIAPQDGAEGPDEGVSRGDARLSGHWGFSARQTILRKSRPPRMWFVIDESALRRPAGGREAFRNQLNHLAQVMRDHPNVQVRVLPFESITWAGLDGSFEILQLPGEEKAAYLEFPGLGQLIHDPSKVEATSVRFHLVMGEALPAGASLKMILEKAEEYR</sequence>